<dbReference type="InParanoid" id="A0A024GHZ8"/>
<dbReference type="STRING" id="65357.A0A024GHZ8"/>
<dbReference type="OrthoDB" id="5970at2759"/>
<feature type="compositionally biased region" description="Basic and acidic residues" evidence="3">
    <location>
        <begin position="277"/>
        <end position="303"/>
    </location>
</feature>
<feature type="region of interest" description="Disordered" evidence="3">
    <location>
        <begin position="198"/>
        <end position="303"/>
    </location>
</feature>
<evidence type="ECO:0000313" key="5">
    <source>
        <dbReference type="EMBL" id="CCI46341.1"/>
    </source>
</evidence>
<sequence>MSYHMISYLAIVTVEESKSLPIEKPNMSKIYVGNLTSDFDERDLEAGFEKFGRIESCAVKRGYGFVNFRDDHAAEEALREMDDTELKGRRIRVAYANSGSYSTSRRERPEQTRENGPVSRNLFVANIPPNVRLRELEEFFERYGKVQNVKILPQVKGNVTMSAFVDFSTEAEAESAHTAELVLDGKCLRTDYNFRKGDRRRERSTSRDQGADKRYRESHEPRRGYQRAGNRSPTERYRSDRDRSHGRNERHYGRRRPASPPPRTQSPRGYSDSYRNGGERERGSKSPDRDEYRQRRSRDKRSL</sequence>
<dbReference type="PANTHER" id="PTHR48025:SF1">
    <property type="entry name" value="RRM DOMAIN-CONTAINING PROTEIN"/>
    <property type="match status" value="1"/>
</dbReference>
<evidence type="ECO:0000256" key="3">
    <source>
        <dbReference type="SAM" id="MobiDB-lite"/>
    </source>
</evidence>
<dbReference type="Proteomes" id="UP000053237">
    <property type="component" value="Unassembled WGS sequence"/>
</dbReference>
<evidence type="ECO:0000259" key="4">
    <source>
        <dbReference type="PROSITE" id="PS50102"/>
    </source>
</evidence>
<dbReference type="PROSITE" id="PS50102">
    <property type="entry name" value="RRM"/>
    <property type="match status" value="2"/>
</dbReference>
<dbReference type="GO" id="GO:0003729">
    <property type="term" value="F:mRNA binding"/>
    <property type="evidence" value="ECO:0007669"/>
    <property type="project" value="TreeGrafter"/>
</dbReference>
<feature type="domain" description="RRM" evidence="4">
    <location>
        <begin position="120"/>
        <end position="195"/>
    </location>
</feature>
<dbReference type="InterPro" id="IPR050502">
    <property type="entry name" value="Euk_RNA-bind_prot"/>
</dbReference>
<dbReference type="InterPro" id="IPR012677">
    <property type="entry name" value="Nucleotide-bd_a/b_plait_sf"/>
</dbReference>
<dbReference type="InterPro" id="IPR000504">
    <property type="entry name" value="RRM_dom"/>
</dbReference>
<protein>
    <recommendedName>
        <fullName evidence="4">RRM domain-containing protein</fullName>
    </recommendedName>
</protein>
<keyword evidence="1 2" id="KW-0694">RNA-binding</keyword>
<feature type="compositionally biased region" description="Basic and acidic residues" evidence="3">
    <location>
        <begin position="233"/>
        <end position="251"/>
    </location>
</feature>
<feature type="compositionally biased region" description="Basic and acidic residues" evidence="3">
    <location>
        <begin position="104"/>
        <end position="113"/>
    </location>
</feature>
<feature type="compositionally biased region" description="Basic and acidic residues" evidence="3">
    <location>
        <begin position="198"/>
        <end position="223"/>
    </location>
</feature>
<evidence type="ECO:0000256" key="2">
    <source>
        <dbReference type="PROSITE-ProRule" id="PRU00176"/>
    </source>
</evidence>
<feature type="domain" description="RRM" evidence="4">
    <location>
        <begin position="28"/>
        <end position="98"/>
    </location>
</feature>
<comment type="caution">
    <text evidence="5">The sequence shown here is derived from an EMBL/GenBank/DDBJ whole genome shotgun (WGS) entry which is preliminary data.</text>
</comment>
<organism evidence="5 6">
    <name type="scientific">Albugo candida</name>
    <dbReference type="NCBI Taxonomy" id="65357"/>
    <lineage>
        <taxon>Eukaryota</taxon>
        <taxon>Sar</taxon>
        <taxon>Stramenopiles</taxon>
        <taxon>Oomycota</taxon>
        <taxon>Peronosporomycetes</taxon>
        <taxon>Albuginales</taxon>
        <taxon>Albuginaceae</taxon>
        <taxon>Albugo</taxon>
    </lineage>
</organism>
<dbReference type="Gene3D" id="3.30.70.330">
    <property type="match status" value="2"/>
</dbReference>
<dbReference type="EMBL" id="CAIX01000124">
    <property type="protein sequence ID" value="CCI46341.1"/>
    <property type="molecule type" value="Genomic_DNA"/>
</dbReference>
<dbReference type="PANTHER" id="PTHR48025">
    <property type="entry name" value="OS02G0815200 PROTEIN"/>
    <property type="match status" value="1"/>
</dbReference>
<accession>A0A024GHZ8</accession>
<dbReference type="SMART" id="SM00360">
    <property type="entry name" value="RRM"/>
    <property type="match status" value="2"/>
</dbReference>
<dbReference type="AlphaFoldDB" id="A0A024GHZ8"/>
<reference evidence="5 6" key="1">
    <citation type="submission" date="2012-05" db="EMBL/GenBank/DDBJ databases">
        <title>Recombination and specialization in a pathogen metapopulation.</title>
        <authorList>
            <person name="Gardiner A."/>
            <person name="Kemen E."/>
            <person name="Schultz-Larsen T."/>
            <person name="MacLean D."/>
            <person name="Van Oosterhout C."/>
            <person name="Jones J.D.G."/>
        </authorList>
    </citation>
    <scope>NUCLEOTIDE SEQUENCE [LARGE SCALE GENOMIC DNA]</scope>
    <source>
        <strain evidence="5 6">Ac Nc2</strain>
    </source>
</reference>
<evidence type="ECO:0000313" key="6">
    <source>
        <dbReference type="Proteomes" id="UP000053237"/>
    </source>
</evidence>
<feature type="region of interest" description="Disordered" evidence="3">
    <location>
        <begin position="98"/>
        <end position="119"/>
    </location>
</feature>
<dbReference type="SUPFAM" id="SSF54928">
    <property type="entry name" value="RNA-binding domain, RBD"/>
    <property type="match status" value="2"/>
</dbReference>
<name>A0A024GHZ8_9STRA</name>
<dbReference type="Pfam" id="PF00076">
    <property type="entry name" value="RRM_1"/>
    <property type="match status" value="2"/>
</dbReference>
<proteinExistence type="predicted"/>
<evidence type="ECO:0000256" key="1">
    <source>
        <dbReference type="ARBA" id="ARBA00022884"/>
    </source>
</evidence>
<keyword evidence="6" id="KW-1185">Reference proteome</keyword>
<gene>
    <name evidence="5" type="ORF">BN9_072700</name>
</gene>
<dbReference type="InterPro" id="IPR035979">
    <property type="entry name" value="RBD_domain_sf"/>
</dbReference>